<feature type="compositionally biased region" description="Polar residues" evidence="1">
    <location>
        <begin position="69"/>
        <end position="83"/>
    </location>
</feature>
<feature type="region of interest" description="Disordered" evidence="1">
    <location>
        <begin position="49"/>
        <end position="112"/>
    </location>
</feature>
<proteinExistence type="predicted"/>
<evidence type="ECO:0000313" key="2">
    <source>
        <dbReference type="EMBL" id="MPY39745.1"/>
    </source>
</evidence>
<protein>
    <submittedName>
        <fullName evidence="2">Uncharacterized protein</fullName>
    </submittedName>
</protein>
<dbReference type="Proteomes" id="UP000326979">
    <property type="component" value="Unassembled WGS sequence"/>
</dbReference>
<evidence type="ECO:0000313" key="3">
    <source>
        <dbReference type="Proteomes" id="UP000326979"/>
    </source>
</evidence>
<gene>
    <name evidence="2" type="ORF">FNH04_07380</name>
</gene>
<feature type="compositionally biased region" description="Low complexity" evidence="1">
    <location>
        <begin position="85"/>
        <end position="101"/>
    </location>
</feature>
<dbReference type="AlphaFoldDB" id="A0A5N8W0Q6"/>
<evidence type="ECO:0000256" key="1">
    <source>
        <dbReference type="SAM" id="MobiDB-lite"/>
    </source>
</evidence>
<dbReference type="EMBL" id="VJZE01000030">
    <property type="protein sequence ID" value="MPY39745.1"/>
    <property type="molecule type" value="Genomic_DNA"/>
</dbReference>
<keyword evidence="3" id="KW-1185">Reference proteome</keyword>
<comment type="caution">
    <text evidence="2">The sequence shown here is derived from an EMBL/GenBank/DDBJ whole genome shotgun (WGS) entry which is preliminary data.</text>
</comment>
<name>A0A5N8W0Q6_9ACTN</name>
<organism evidence="2 3">
    <name type="scientific">Streptomyces phyllanthi</name>
    <dbReference type="NCBI Taxonomy" id="1803180"/>
    <lineage>
        <taxon>Bacteria</taxon>
        <taxon>Bacillati</taxon>
        <taxon>Actinomycetota</taxon>
        <taxon>Actinomycetes</taxon>
        <taxon>Kitasatosporales</taxon>
        <taxon>Streptomycetaceae</taxon>
        <taxon>Streptomyces</taxon>
    </lineage>
</organism>
<sequence>MRYSPMLVPRDWSIIRAAMRMRTATAAVEPATTAAVGSAAARAVSVDSAVDTSSLPVSAASPSARSTSGESSLATHTAMSRNRFTGPSYTSTSSKGSRSPSLIRSKRRVAAR</sequence>
<feature type="compositionally biased region" description="Low complexity" evidence="1">
    <location>
        <begin position="49"/>
        <end position="68"/>
    </location>
</feature>
<reference evidence="2 3" key="1">
    <citation type="submission" date="2019-07" db="EMBL/GenBank/DDBJ databases">
        <title>New species of Amycolatopsis and Streptomyces.</title>
        <authorList>
            <person name="Duangmal K."/>
            <person name="Teo W.F.A."/>
            <person name="Lipun K."/>
        </authorList>
    </citation>
    <scope>NUCLEOTIDE SEQUENCE [LARGE SCALE GENOMIC DNA]</scope>
    <source>
        <strain evidence="2 3">TISTR 2346</strain>
    </source>
</reference>
<accession>A0A5N8W0Q6</accession>